<comment type="similarity">
    <text evidence="3">Belongs to the aldo/keto reductase family. Aldo/keto reductase 2 subfamily.</text>
</comment>
<name>A0A2T6BVH8_9FLAO</name>
<evidence type="ECO:0000256" key="2">
    <source>
        <dbReference type="ARBA" id="ARBA00023002"/>
    </source>
</evidence>
<evidence type="ECO:0000256" key="1">
    <source>
        <dbReference type="ARBA" id="ARBA00022857"/>
    </source>
</evidence>
<dbReference type="PANTHER" id="PTHR43364">
    <property type="entry name" value="NADH-SPECIFIC METHYLGLYOXAL REDUCTASE-RELATED"/>
    <property type="match status" value="1"/>
</dbReference>
<evidence type="ECO:0000256" key="3">
    <source>
        <dbReference type="ARBA" id="ARBA00038157"/>
    </source>
</evidence>
<dbReference type="Proteomes" id="UP000244090">
    <property type="component" value="Unassembled WGS sequence"/>
</dbReference>
<evidence type="ECO:0000256" key="4">
    <source>
        <dbReference type="ARBA" id="ARBA00070119"/>
    </source>
</evidence>
<dbReference type="GO" id="GO:0016491">
    <property type="term" value="F:oxidoreductase activity"/>
    <property type="evidence" value="ECO:0007669"/>
    <property type="project" value="UniProtKB-KW"/>
</dbReference>
<comment type="caution">
    <text evidence="7">The sequence shown here is derived from an EMBL/GenBank/DDBJ whole genome shotgun (WGS) entry which is preliminary data.</text>
</comment>
<keyword evidence="1" id="KW-0521">NADP</keyword>
<reference evidence="7 8" key="1">
    <citation type="submission" date="2018-04" db="EMBL/GenBank/DDBJ databases">
        <title>Genomic Encyclopedia of Archaeal and Bacterial Type Strains, Phase II (KMG-II): from individual species to whole genera.</title>
        <authorList>
            <person name="Goeker M."/>
        </authorList>
    </citation>
    <scope>NUCLEOTIDE SEQUENCE [LARGE SCALE GENOMIC DNA]</scope>
    <source>
        <strain evidence="7 8">DSM 25731</strain>
    </source>
</reference>
<keyword evidence="8" id="KW-1185">Reference proteome</keyword>
<evidence type="ECO:0000313" key="8">
    <source>
        <dbReference type="Proteomes" id="UP000244090"/>
    </source>
</evidence>
<dbReference type="SUPFAM" id="SSF51430">
    <property type="entry name" value="NAD(P)-linked oxidoreductase"/>
    <property type="match status" value="1"/>
</dbReference>
<keyword evidence="2" id="KW-0560">Oxidoreductase</keyword>
<dbReference type="FunFam" id="3.20.20.100:FF:000005">
    <property type="entry name" value="NADP(H)-dependent aldo-keto reductase"/>
    <property type="match status" value="1"/>
</dbReference>
<feature type="region of interest" description="Disordered" evidence="5">
    <location>
        <begin position="1"/>
        <end position="24"/>
    </location>
</feature>
<gene>
    <name evidence="7" type="ORF">C8N46_10777</name>
</gene>
<dbReference type="AlphaFoldDB" id="A0A2T6BVH8"/>
<protein>
    <recommendedName>
        <fullName evidence="4">Protein tas</fullName>
    </recommendedName>
</protein>
<evidence type="ECO:0000313" key="7">
    <source>
        <dbReference type="EMBL" id="PTX60071.1"/>
    </source>
</evidence>
<dbReference type="EMBL" id="QBKT01000007">
    <property type="protein sequence ID" value="PTX60071.1"/>
    <property type="molecule type" value="Genomic_DNA"/>
</dbReference>
<evidence type="ECO:0000256" key="5">
    <source>
        <dbReference type="SAM" id="MobiDB-lite"/>
    </source>
</evidence>
<dbReference type="CDD" id="cd19094">
    <property type="entry name" value="AKR_Tas-like"/>
    <property type="match status" value="1"/>
</dbReference>
<proteinExistence type="inferred from homology"/>
<sequence length="364" mass="40927">MRHQTKKKTNKKTEKEKKHTMKYSKIPHTDIEVSKICLGTMTWGNQNTEAEGHEQMDYALEKGVNFFDTAELYPVPATAETYAETERIIGTWFKKTGNRDKVVLATKIAGPGDYTAHIRTNGFAPSAIKDAVENSLKRLQTDYIDLYQLHWPERTTNTFGQRIYQHNPNDAWEYNFHEILATLDELIKEGKIRQVGISNETPWGTMRYLEEAKKGAPRMVTIQNAYSLLCRGFDSGLSEIAMHEGVGLLAYSPMAFGVLSGKYLGGKSPKDARLTLFPRFARYSSAEATKATEKYAELAKKHGLSLAQMSLAFVNQQPFVTGNIIGATKMEQLKENIASIDVELSQEILDAINEIHNEIPNPAS</sequence>
<organism evidence="7 8">
    <name type="scientific">Kordia periserrulae</name>
    <dbReference type="NCBI Taxonomy" id="701523"/>
    <lineage>
        <taxon>Bacteria</taxon>
        <taxon>Pseudomonadati</taxon>
        <taxon>Bacteroidota</taxon>
        <taxon>Flavobacteriia</taxon>
        <taxon>Flavobacteriales</taxon>
        <taxon>Flavobacteriaceae</taxon>
        <taxon>Kordia</taxon>
    </lineage>
</organism>
<dbReference type="PANTHER" id="PTHR43364:SF4">
    <property type="entry name" value="NAD(P)-LINKED OXIDOREDUCTASE SUPERFAMILY PROTEIN"/>
    <property type="match status" value="1"/>
</dbReference>
<feature type="domain" description="NADP-dependent oxidoreductase" evidence="6">
    <location>
        <begin position="35"/>
        <end position="355"/>
    </location>
</feature>
<dbReference type="Gene3D" id="3.20.20.100">
    <property type="entry name" value="NADP-dependent oxidoreductase domain"/>
    <property type="match status" value="1"/>
</dbReference>
<evidence type="ECO:0000259" key="6">
    <source>
        <dbReference type="Pfam" id="PF00248"/>
    </source>
</evidence>
<accession>A0A2T6BVH8</accession>
<dbReference type="Pfam" id="PF00248">
    <property type="entry name" value="Aldo_ket_red"/>
    <property type="match status" value="1"/>
</dbReference>
<dbReference type="NCBIfam" id="NF007912">
    <property type="entry name" value="PRK10625.1"/>
    <property type="match status" value="1"/>
</dbReference>
<dbReference type="InterPro" id="IPR036812">
    <property type="entry name" value="NAD(P)_OxRdtase_dom_sf"/>
</dbReference>
<dbReference type="InterPro" id="IPR023210">
    <property type="entry name" value="NADP_OxRdtase_dom"/>
</dbReference>
<feature type="compositionally biased region" description="Basic residues" evidence="5">
    <location>
        <begin position="1"/>
        <end position="10"/>
    </location>
</feature>
<dbReference type="InterPro" id="IPR050523">
    <property type="entry name" value="AKR_Detox_Biosynth"/>
</dbReference>